<organism evidence="2">
    <name type="scientific">uncultured Solirubrobacteraceae bacterium</name>
    <dbReference type="NCBI Taxonomy" id="1162706"/>
    <lineage>
        <taxon>Bacteria</taxon>
        <taxon>Bacillati</taxon>
        <taxon>Actinomycetota</taxon>
        <taxon>Thermoleophilia</taxon>
        <taxon>Solirubrobacterales</taxon>
        <taxon>Solirubrobacteraceae</taxon>
        <taxon>environmental samples</taxon>
    </lineage>
</organism>
<feature type="transmembrane region" description="Helical" evidence="1">
    <location>
        <begin position="61"/>
        <end position="83"/>
    </location>
</feature>
<reference evidence="2" key="1">
    <citation type="submission" date="2020-02" db="EMBL/GenBank/DDBJ databases">
        <authorList>
            <person name="Meier V. D."/>
        </authorList>
    </citation>
    <scope>NUCLEOTIDE SEQUENCE</scope>
    <source>
        <strain evidence="2">AVDCRST_MAG53</strain>
    </source>
</reference>
<feature type="transmembrane region" description="Helical" evidence="1">
    <location>
        <begin position="89"/>
        <end position="107"/>
    </location>
</feature>
<gene>
    <name evidence="2" type="ORF">AVDCRST_MAG53-10</name>
</gene>
<proteinExistence type="predicted"/>
<evidence type="ECO:0000256" key="1">
    <source>
        <dbReference type="SAM" id="Phobius"/>
    </source>
</evidence>
<accession>A0A6J4RM61</accession>
<keyword evidence="1" id="KW-0472">Membrane</keyword>
<feature type="transmembrane region" description="Helical" evidence="1">
    <location>
        <begin position="37"/>
        <end position="54"/>
    </location>
</feature>
<keyword evidence="1" id="KW-0812">Transmembrane</keyword>
<protein>
    <submittedName>
        <fullName evidence="2">Uncharacterized protein</fullName>
    </submittedName>
</protein>
<sequence>MGPAAKPARVRFVQAAAFLLGALALEALIERGSTPFYWTPLIIGLSYLGAAIAGGKSGGHWPTACVLVGWGAVVVWAALARPVDVNLEGAYLVGAGAGVLVAGVLLRRGFKVDVVGLGVAAVGAGLVLALAARHDAATEARTFAIALAVVALVNVALGLAARKR</sequence>
<evidence type="ECO:0000313" key="2">
    <source>
        <dbReference type="EMBL" id="CAA9472635.1"/>
    </source>
</evidence>
<keyword evidence="1" id="KW-1133">Transmembrane helix</keyword>
<dbReference type="EMBL" id="CADCVR010000002">
    <property type="protein sequence ID" value="CAA9472635.1"/>
    <property type="molecule type" value="Genomic_DNA"/>
</dbReference>
<feature type="transmembrane region" description="Helical" evidence="1">
    <location>
        <begin position="143"/>
        <end position="161"/>
    </location>
</feature>
<name>A0A6J4RM61_9ACTN</name>
<dbReference type="AlphaFoldDB" id="A0A6J4RM61"/>
<feature type="transmembrane region" description="Helical" evidence="1">
    <location>
        <begin position="114"/>
        <end position="131"/>
    </location>
</feature>